<dbReference type="GO" id="GO:0000921">
    <property type="term" value="P:septin ring assembly"/>
    <property type="evidence" value="ECO:0007669"/>
    <property type="project" value="TreeGrafter"/>
</dbReference>
<dbReference type="InterPro" id="IPR036192">
    <property type="entry name" value="Cell_div_ZapA-like_sf"/>
</dbReference>
<keyword evidence="5" id="KW-0717">Septation</keyword>
<protein>
    <recommendedName>
        <fullName evidence="2">Cell division protein ZapA</fullName>
    </recommendedName>
    <alternativeName>
        <fullName evidence="9">Z ring-associated protein ZapA</fullName>
    </alternativeName>
</protein>
<evidence type="ECO:0000313" key="10">
    <source>
        <dbReference type="EMBL" id="KRM76505.1"/>
    </source>
</evidence>
<evidence type="ECO:0000256" key="7">
    <source>
        <dbReference type="ARBA" id="ARBA00024910"/>
    </source>
</evidence>
<evidence type="ECO:0000256" key="9">
    <source>
        <dbReference type="ARBA" id="ARBA00033158"/>
    </source>
</evidence>
<evidence type="ECO:0000256" key="4">
    <source>
        <dbReference type="ARBA" id="ARBA00022618"/>
    </source>
</evidence>
<evidence type="ECO:0000256" key="8">
    <source>
        <dbReference type="ARBA" id="ARBA00026068"/>
    </source>
</evidence>
<gene>
    <name evidence="10" type="ORF">FC48_GL001673</name>
</gene>
<name>A0A0R2BK09_9LACO</name>
<dbReference type="PANTHER" id="PTHR34981">
    <property type="entry name" value="CELL DIVISION PROTEIN ZAPA"/>
    <property type="match status" value="1"/>
</dbReference>
<dbReference type="Gene3D" id="6.10.250.790">
    <property type="match status" value="1"/>
</dbReference>
<proteinExistence type="predicted"/>
<dbReference type="InterPro" id="IPR007838">
    <property type="entry name" value="Cell_div_ZapA-like"/>
</dbReference>
<dbReference type="RefSeq" id="WP_004049269.1">
    <property type="nucleotide sequence ID" value="NZ_AYYN01000035.1"/>
</dbReference>
<dbReference type="AlphaFoldDB" id="A0A0R2BK09"/>
<dbReference type="GO" id="GO:0000917">
    <property type="term" value="P:division septum assembly"/>
    <property type="evidence" value="ECO:0007669"/>
    <property type="project" value="UniProtKB-KW"/>
</dbReference>
<sequence length="83" mass="9473">MPENKRRFKVKIANEVYTIIGKAEPDHMAAVVKIVEEQLAEIKELMPSLNNEKAAILLAINAVSDQLYKQEELLKLKQTKPKE</sequence>
<keyword evidence="3" id="KW-0963">Cytoplasm</keyword>
<dbReference type="GeneID" id="48466585"/>
<evidence type="ECO:0000256" key="5">
    <source>
        <dbReference type="ARBA" id="ARBA00023210"/>
    </source>
</evidence>
<comment type="function">
    <text evidence="7">Activator of cell division through the inhibition of FtsZ GTPase activity, therefore promoting FtsZ assembly into bundles of protofilaments necessary for the formation of the division Z ring. It is recruited early at mid-cell but it is not essential for cell division.</text>
</comment>
<dbReference type="GO" id="GO:0032153">
    <property type="term" value="C:cell division site"/>
    <property type="evidence" value="ECO:0007669"/>
    <property type="project" value="TreeGrafter"/>
</dbReference>
<evidence type="ECO:0000256" key="2">
    <source>
        <dbReference type="ARBA" id="ARBA00015195"/>
    </source>
</evidence>
<organism evidence="10 11">
    <name type="scientific">Ligilactobacillus murinus DSM 20452 = NBRC 14221</name>
    <dbReference type="NCBI Taxonomy" id="1423772"/>
    <lineage>
        <taxon>Bacteria</taxon>
        <taxon>Bacillati</taxon>
        <taxon>Bacillota</taxon>
        <taxon>Bacilli</taxon>
        <taxon>Lactobacillales</taxon>
        <taxon>Lactobacillaceae</taxon>
        <taxon>Ligilactobacillus</taxon>
    </lineage>
</organism>
<dbReference type="GO" id="GO:0030428">
    <property type="term" value="C:cell septum"/>
    <property type="evidence" value="ECO:0007669"/>
    <property type="project" value="TreeGrafter"/>
</dbReference>
<dbReference type="GO" id="GO:0043093">
    <property type="term" value="P:FtsZ-dependent cytokinesis"/>
    <property type="evidence" value="ECO:0007669"/>
    <property type="project" value="TreeGrafter"/>
</dbReference>
<evidence type="ECO:0000256" key="1">
    <source>
        <dbReference type="ARBA" id="ARBA00004496"/>
    </source>
</evidence>
<comment type="caution">
    <text evidence="10">The sequence shown here is derived from an EMBL/GenBank/DDBJ whole genome shotgun (WGS) entry which is preliminary data.</text>
</comment>
<evidence type="ECO:0000256" key="3">
    <source>
        <dbReference type="ARBA" id="ARBA00022490"/>
    </source>
</evidence>
<accession>A0A0R2BK09</accession>
<dbReference type="PATRIC" id="fig|1423772.3.peg.1780"/>
<dbReference type="Pfam" id="PF05164">
    <property type="entry name" value="ZapA"/>
    <property type="match status" value="1"/>
</dbReference>
<dbReference type="InterPro" id="IPR053712">
    <property type="entry name" value="Bac_CellDiv_Activator"/>
</dbReference>
<reference evidence="10 11" key="1">
    <citation type="journal article" date="2015" name="Genome Announc.">
        <title>Expanding the biotechnology potential of lactobacilli through comparative genomics of 213 strains and associated genera.</title>
        <authorList>
            <person name="Sun Z."/>
            <person name="Harris H.M."/>
            <person name="McCann A."/>
            <person name="Guo C."/>
            <person name="Argimon S."/>
            <person name="Zhang W."/>
            <person name="Yang X."/>
            <person name="Jeffery I.B."/>
            <person name="Cooney J.C."/>
            <person name="Kagawa T.F."/>
            <person name="Liu W."/>
            <person name="Song Y."/>
            <person name="Salvetti E."/>
            <person name="Wrobel A."/>
            <person name="Rasinkangas P."/>
            <person name="Parkhill J."/>
            <person name="Rea M.C."/>
            <person name="O'Sullivan O."/>
            <person name="Ritari J."/>
            <person name="Douillard F.P."/>
            <person name="Paul Ross R."/>
            <person name="Yang R."/>
            <person name="Briner A.E."/>
            <person name="Felis G.E."/>
            <person name="de Vos W.M."/>
            <person name="Barrangou R."/>
            <person name="Klaenhammer T.R."/>
            <person name="Caufield P.W."/>
            <person name="Cui Y."/>
            <person name="Zhang H."/>
            <person name="O'Toole P.W."/>
        </authorList>
    </citation>
    <scope>NUCLEOTIDE SEQUENCE [LARGE SCALE GENOMIC DNA]</scope>
    <source>
        <strain evidence="10 11">DSM 20452</strain>
    </source>
</reference>
<comment type="subunit">
    <text evidence="8">Homodimer. Interacts with FtsZ.</text>
</comment>
<keyword evidence="6" id="KW-0131">Cell cycle</keyword>
<dbReference type="SUPFAM" id="SSF102829">
    <property type="entry name" value="Cell division protein ZapA-like"/>
    <property type="match status" value="1"/>
</dbReference>
<comment type="subcellular location">
    <subcellularLocation>
        <location evidence="1">Cytoplasm</location>
    </subcellularLocation>
</comment>
<dbReference type="GO" id="GO:0005829">
    <property type="term" value="C:cytosol"/>
    <property type="evidence" value="ECO:0007669"/>
    <property type="project" value="TreeGrafter"/>
</dbReference>
<dbReference type="Proteomes" id="UP000051612">
    <property type="component" value="Unassembled WGS sequence"/>
</dbReference>
<dbReference type="PANTHER" id="PTHR34981:SF1">
    <property type="entry name" value="CELL DIVISION PROTEIN ZAPA"/>
    <property type="match status" value="1"/>
</dbReference>
<keyword evidence="4" id="KW-0132">Cell division</keyword>
<evidence type="ECO:0000256" key="6">
    <source>
        <dbReference type="ARBA" id="ARBA00023306"/>
    </source>
</evidence>
<evidence type="ECO:0000313" key="11">
    <source>
        <dbReference type="Proteomes" id="UP000051612"/>
    </source>
</evidence>
<dbReference type="EMBL" id="AYYN01000035">
    <property type="protein sequence ID" value="KRM76505.1"/>
    <property type="molecule type" value="Genomic_DNA"/>
</dbReference>